<dbReference type="InterPro" id="IPR021109">
    <property type="entry name" value="Peptidase_aspartic_dom_sf"/>
</dbReference>
<sequence length="422" mass="45732">MKSWLARGLLAVLGSGAAVAGTAPEPAPSAPADPRVVVTQSLLLADVPTLAAIYRQSPDPVSRVLAAMALERIHFNLDKADEDARLCERELFASRPGIALFCARFANGNLRLAQGEGVAAAAELDIARRFAGRVPQAELDGMRRYVEERRARPPLRLQRPEAGFDIPLEHPVHDNRGAIEVEANGGKARLTVDTGASFLAMDADTARRLGVRMLGRSGQANGFLSRGVPVEYGVLDRLGFAGVVVENAPVEVLPGHARLIGIDVLRHLGTFRLTRDRIHVYGKAEPRPACQEPMLVASDVWGNDIRVVAALPIEGTLRTTLLDSGSSFYLSGDQTALGQLHATYTHRIGLGDIGPRRHAARVNEATAEVVISGQPIRMTFGVFKDARMRWDYVLGSGALDDMDFYFDFGGRHTCMLLHDGLR</sequence>
<dbReference type="Pfam" id="PF13650">
    <property type="entry name" value="Asp_protease_2"/>
    <property type="match status" value="1"/>
</dbReference>
<dbReference type="Gene3D" id="2.40.70.10">
    <property type="entry name" value="Acid Proteases"/>
    <property type="match status" value="1"/>
</dbReference>
<accession>A0A316I8J3</accession>
<evidence type="ECO:0000256" key="1">
    <source>
        <dbReference type="SAM" id="SignalP"/>
    </source>
</evidence>
<organism evidence="2 3">
    <name type="scientific">Fulvimonas soli</name>
    <dbReference type="NCBI Taxonomy" id="155197"/>
    <lineage>
        <taxon>Bacteria</taxon>
        <taxon>Pseudomonadati</taxon>
        <taxon>Pseudomonadota</taxon>
        <taxon>Gammaproteobacteria</taxon>
        <taxon>Lysobacterales</taxon>
        <taxon>Rhodanobacteraceae</taxon>
        <taxon>Fulvimonas</taxon>
    </lineage>
</organism>
<dbReference type="EMBL" id="QGHC01000004">
    <property type="protein sequence ID" value="PWK89763.1"/>
    <property type="molecule type" value="Genomic_DNA"/>
</dbReference>
<dbReference type="GO" id="GO:0006508">
    <property type="term" value="P:proteolysis"/>
    <property type="evidence" value="ECO:0007669"/>
    <property type="project" value="UniProtKB-KW"/>
</dbReference>
<feature type="signal peptide" evidence="1">
    <location>
        <begin position="1"/>
        <end position="20"/>
    </location>
</feature>
<protein>
    <submittedName>
        <fullName evidence="2">Aspartyl protease</fullName>
    </submittedName>
</protein>
<comment type="caution">
    <text evidence="2">The sequence shown here is derived from an EMBL/GenBank/DDBJ whole genome shotgun (WGS) entry which is preliminary data.</text>
</comment>
<dbReference type="GO" id="GO:0008233">
    <property type="term" value="F:peptidase activity"/>
    <property type="evidence" value="ECO:0007669"/>
    <property type="project" value="UniProtKB-KW"/>
</dbReference>
<reference evidence="2 3" key="1">
    <citation type="submission" date="2018-05" db="EMBL/GenBank/DDBJ databases">
        <title>Genomic Encyclopedia of Type Strains, Phase IV (KMG-IV): sequencing the most valuable type-strain genomes for metagenomic binning, comparative biology and taxonomic classification.</title>
        <authorList>
            <person name="Goeker M."/>
        </authorList>
    </citation>
    <scope>NUCLEOTIDE SEQUENCE [LARGE SCALE GENOMIC DNA]</scope>
    <source>
        <strain evidence="2 3">DSM 14263</strain>
    </source>
</reference>
<keyword evidence="1" id="KW-0732">Signal</keyword>
<evidence type="ECO:0000313" key="2">
    <source>
        <dbReference type="EMBL" id="PWK89763.1"/>
    </source>
</evidence>
<keyword evidence="2" id="KW-0378">Hydrolase</keyword>
<dbReference type="AlphaFoldDB" id="A0A316I8J3"/>
<dbReference type="RefSeq" id="WP_245889789.1">
    <property type="nucleotide sequence ID" value="NZ_MSZV01000007.1"/>
</dbReference>
<feature type="chain" id="PRO_5016410685" evidence="1">
    <location>
        <begin position="21"/>
        <end position="422"/>
    </location>
</feature>
<gene>
    <name evidence="2" type="ORF">C7456_104114</name>
</gene>
<evidence type="ECO:0000313" key="3">
    <source>
        <dbReference type="Proteomes" id="UP000245812"/>
    </source>
</evidence>
<name>A0A316I8J3_9GAMM</name>
<dbReference type="CDD" id="cd05483">
    <property type="entry name" value="retropepsin_like_bacteria"/>
    <property type="match status" value="1"/>
</dbReference>
<proteinExistence type="predicted"/>
<dbReference type="SUPFAM" id="SSF50630">
    <property type="entry name" value="Acid proteases"/>
    <property type="match status" value="1"/>
</dbReference>
<dbReference type="Proteomes" id="UP000245812">
    <property type="component" value="Unassembled WGS sequence"/>
</dbReference>
<keyword evidence="2" id="KW-0645">Protease</keyword>
<dbReference type="InterPro" id="IPR034122">
    <property type="entry name" value="Retropepsin-like_bacterial"/>
</dbReference>
<keyword evidence="3" id="KW-1185">Reference proteome</keyword>